<keyword evidence="3" id="KW-0808">Transferase</keyword>
<dbReference type="GeneID" id="110576307"/>
<keyword evidence="8" id="KW-0472">Membrane</keyword>
<feature type="compositionally biased region" description="Low complexity" evidence="7">
    <location>
        <begin position="330"/>
        <end position="340"/>
    </location>
</feature>
<accession>A0A2Y9GV39</accession>
<evidence type="ECO:0000256" key="2">
    <source>
        <dbReference type="ARBA" id="ARBA00012210"/>
    </source>
</evidence>
<keyword evidence="9" id="KW-1185">Reference proteome</keyword>
<proteinExistence type="predicted"/>
<protein>
    <recommendedName>
        <fullName evidence="2">protein S-acyltransferase</fullName>
        <ecNumber evidence="2">2.3.1.225</ecNumber>
    </recommendedName>
</protein>
<dbReference type="GO" id="GO:0012505">
    <property type="term" value="C:endomembrane system"/>
    <property type="evidence" value="ECO:0007669"/>
    <property type="project" value="UniProtKB-SubCell"/>
</dbReference>
<evidence type="ECO:0000313" key="10">
    <source>
        <dbReference type="RefSeq" id="XP_021541119.1"/>
    </source>
</evidence>
<evidence type="ECO:0000256" key="7">
    <source>
        <dbReference type="SAM" id="MobiDB-lite"/>
    </source>
</evidence>
<feature type="transmembrane region" description="Helical" evidence="8">
    <location>
        <begin position="49"/>
        <end position="68"/>
    </location>
</feature>
<keyword evidence="8" id="KW-1133">Transmembrane helix</keyword>
<evidence type="ECO:0000256" key="6">
    <source>
        <dbReference type="ARBA" id="ARBA00023315"/>
    </source>
</evidence>
<feature type="region of interest" description="Disordered" evidence="7">
    <location>
        <begin position="197"/>
        <end position="555"/>
    </location>
</feature>
<dbReference type="PROSITE" id="PS50216">
    <property type="entry name" value="DHHC"/>
    <property type="match status" value="1"/>
</dbReference>
<dbReference type="RefSeq" id="XP_021541119.1">
    <property type="nucleotide sequence ID" value="XM_021685444.2"/>
</dbReference>
<feature type="compositionally biased region" description="Polar residues" evidence="7">
    <location>
        <begin position="579"/>
        <end position="588"/>
    </location>
</feature>
<dbReference type="EC" id="2.3.1.225" evidence="2"/>
<feature type="compositionally biased region" description="Low complexity" evidence="7">
    <location>
        <begin position="267"/>
        <end position="281"/>
    </location>
</feature>
<evidence type="ECO:0000313" key="9">
    <source>
        <dbReference type="Proteomes" id="UP000248481"/>
    </source>
</evidence>
<dbReference type="CTD" id="25921"/>
<gene>
    <name evidence="10" type="primary">ZDHHC5</name>
</gene>
<dbReference type="PANTHER" id="PTHR12349:SF3">
    <property type="entry name" value="PALMITOYLTRANSFERASE ZDHHC5"/>
    <property type="match status" value="1"/>
</dbReference>
<dbReference type="Proteomes" id="UP000248481">
    <property type="component" value="Chromosome 11"/>
</dbReference>
<comment type="subcellular location">
    <subcellularLocation>
        <location evidence="1">Endomembrane system</location>
        <topology evidence="1">Multi-pass membrane protein</topology>
    </subcellularLocation>
</comment>
<dbReference type="GO" id="GO:0019706">
    <property type="term" value="F:protein-cysteine S-palmitoyltransferase activity"/>
    <property type="evidence" value="ECO:0007669"/>
    <property type="project" value="UniProtKB-EC"/>
</dbReference>
<keyword evidence="8" id="KW-0812">Transmembrane</keyword>
<reference evidence="10" key="1">
    <citation type="submission" date="2025-08" db="UniProtKB">
        <authorList>
            <consortium name="RefSeq"/>
        </authorList>
    </citation>
    <scope>IDENTIFICATION</scope>
    <source>
        <tissue evidence="10">Blood</tissue>
    </source>
</reference>
<evidence type="ECO:0000256" key="4">
    <source>
        <dbReference type="ARBA" id="ARBA00023139"/>
    </source>
</evidence>
<evidence type="ECO:0000256" key="3">
    <source>
        <dbReference type="ARBA" id="ARBA00022679"/>
    </source>
</evidence>
<dbReference type="PANTHER" id="PTHR12349">
    <property type="entry name" value="ANKYRIN REPEAT AND LEM DOMAIN-CONTAINING PROTEIN 2"/>
    <property type="match status" value="1"/>
</dbReference>
<evidence type="ECO:0000256" key="1">
    <source>
        <dbReference type="ARBA" id="ARBA00004127"/>
    </source>
</evidence>
<evidence type="ECO:0000256" key="8">
    <source>
        <dbReference type="SAM" id="Phobius"/>
    </source>
</evidence>
<sequence length="626" mass="67170">MPAESGKRFKPSKYVPVSAAAIFLVGATTLFFAFTCPGLSLYVSPAVPIYNAVVFLFVLANFSMATFMDPGIFPRAEEDEDKEDDFRAPLYKTVEIKGIQVRMKWCATCRFYRPPRCSHCSVCDNCVEVTGKFRGGVNPFTNGCCNNVSRVLCSSPAPRYLGRPKKEKTIVIRPPFLRPEVSDGQITVKIMDNGIQGELRRSKSKGSLEITESQSADAEPPPPPKPDLSRYTGLRTHLSLATNEDSSLLGKDSPPTPTMYKYRPGYSSSSTSAAMPHSSSAKLSRGDSLKEPTSAAESSRHPSYRSEPSLEPESFRSPTFGKSFHFEPLSSGSRSSSLKSAQGTGFELGQLQSIRSEGTTSTSYKSLANQTRNGSLSYDSLLTPSDSPDFESVQAGPEPDPPLGYTSPFLSARLAQQREAERHPRLVPTGPTHREPSPVRYDNLSRHIVASLQEREKLLRQSPPLPGREEEPGLGDSGIQSTPGSGHAPRTSSSSDDSKRSPLVKTPLGRPAAPRFGKPDGLRGRGLGSPEPGPAAPYLGRSVSYSSQKAGVTPAGVSEAEEVALQPLLTPKDEVQLKTAYSKSNGQPKSIGSASPGPGQPPLSSPTRGGVKKVSGVGGTTYEISV</sequence>
<dbReference type="GO" id="GO:0005886">
    <property type="term" value="C:plasma membrane"/>
    <property type="evidence" value="ECO:0007669"/>
    <property type="project" value="TreeGrafter"/>
</dbReference>
<feature type="compositionally biased region" description="Polar residues" evidence="7">
    <location>
        <begin position="350"/>
        <end position="386"/>
    </location>
</feature>
<evidence type="ECO:0000256" key="5">
    <source>
        <dbReference type="ARBA" id="ARBA00023288"/>
    </source>
</evidence>
<keyword evidence="4" id="KW-0564">Palmitate</keyword>
<organism evidence="9 10">
    <name type="scientific">Neomonachus schauinslandi</name>
    <name type="common">Hawaiian monk seal</name>
    <name type="synonym">Monachus schauinslandi</name>
    <dbReference type="NCBI Taxonomy" id="29088"/>
    <lineage>
        <taxon>Eukaryota</taxon>
        <taxon>Metazoa</taxon>
        <taxon>Chordata</taxon>
        <taxon>Craniata</taxon>
        <taxon>Vertebrata</taxon>
        <taxon>Euteleostomi</taxon>
        <taxon>Mammalia</taxon>
        <taxon>Eutheria</taxon>
        <taxon>Laurasiatheria</taxon>
        <taxon>Carnivora</taxon>
        <taxon>Caniformia</taxon>
        <taxon>Pinnipedia</taxon>
        <taxon>Phocidae</taxon>
        <taxon>Monachinae</taxon>
        <taxon>Monachini</taxon>
        <taxon>Neomonachus</taxon>
    </lineage>
</organism>
<keyword evidence="6" id="KW-0012">Acyltransferase</keyword>
<name>A0A2Y9GV39_NEOSC</name>
<dbReference type="AlphaFoldDB" id="A0A2Y9GV39"/>
<feature type="transmembrane region" description="Helical" evidence="8">
    <location>
        <begin position="21"/>
        <end position="43"/>
    </location>
</feature>
<keyword evidence="5" id="KW-0449">Lipoprotein</keyword>
<feature type="region of interest" description="Disordered" evidence="7">
    <location>
        <begin position="568"/>
        <end position="626"/>
    </location>
</feature>